<dbReference type="AlphaFoldDB" id="A0A9Q1JVI6"/>
<proteinExistence type="predicted"/>
<evidence type="ECO:0000313" key="2">
    <source>
        <dbReference type="Proteomes" id="UP001153076"/>
    </source>
</evidence>
<evidence type="ECO:0000313" key="1">
    <source>
        <dbReference type="EMBL" id="KAJ8431691.1"/>
    </source>
</evidence>
<keyword evidence="2" id="KW-1185">Reference proteome</keyword>
<dbReference type="Proteomes" id="UP001153076">
    <property type="component" value="Unassembled WGS sequence"/>
</dbReference>
<comment type="caution">
    <text evidence="1">The sequence shown here is derived from an EMBL/GenBank/DDBJ whole genome shotgun (WGS) entry which is preliminary data.</text>
</comment>
<sequence length="214" mass="24299">MDDTYLLALPPSRQAVKLNIKLTTLNELNGVVYEVSNATTANHPGFISHVPPVTCQDVRTCAWNYRGLIRASFRPNLYTMTSITGAYVVVLTDTRVGSRNVRRLLDEAHHLNYYYREPLGFAGGVVILWDNSKVEVCGFTGHNMDMSYIVKVRTPMNHLTLGLSVSTPHMRTWKPYPAHVWRVVHVHYDGVDGGLRYHLYVLVTMLDRVIKELS</sequence>
<name>A0A9Q1JVI6_9CARY</name>
<accession>A0A9Q1JVI6</accession>
<protein>
    <submittedName>
        <fullName evidence="1">Uncharacterized protein</fullName>
    </submittedName>
</protein>
<dbReference type="InterPro" id="IPR036691">
    <property type="entry name" value="Endo/exonu/phosph_ase_sf"/>
</dbReference>
<dbReference type="SUPFAM" id="SSF56219">
    <property type="entry name" value="DNase I-like"/>
    <property type="match status" value="1"/>
</dbReference>
<organism evidence="1 2">
    <name type="scientific">Carnegiea gigantea</name>
    <dbReference type="NCBI Taxonomy" id="171969"/>
    <lineage>
        <taxon>Eukaryota</taxon>
        <taxon>Viridiplantae</taxon>
        <taxon>Streptophyta</taxon>
        <taxon>Embryophyta</taxon>
        <taxon>Tracheophyta</taxon>
        <taxon>Spermatophyta</taxon>
        <taxon>Magnoliopsida</taxon>
        <taxon>eudicotyledons</taxon>
        <taxon>Gunneridae</taxon>
        <taxon>Pentapetalae</taxon>
        <taxon>Caryophyllales</taxon>
        <taxon>Cactineae</taxon>
        <taxon>Cactaceae</taxon>
        <taxon>Cactoideae</taxon>
        <taxon>Echinocereeae</taxon>
        <taxon>Carnegiea</taxon>
    </lineage>
</organism>
<dbReference type="EMBL" id="JAKOGI010000669">
    <property type="protein sequence ID" value="KAJ8431691.1"/>
    <property type="molecule type" value="Genomic_DNA"/>
</dbReference>
<gene>
    <name evidence="1" type="ORF">Cgig2_006547</name>
</gene>
<reference evidence="1" key="1">
    <citation type="submission" date="2022-04" db="EMBL/GenBank/DDBJ databases">
        <title>Carnegiea gigantea Genome sequencing and assembly v2.</title>
        <authorList>
            <person name="Copetti D."/>
            <person name="Sanderson M.J."/>
            <person name="Burquez A."/>
            <person name="Wojciechowski M.F."/>
        </authorList>
    </citation>
    <scope>NUCLEOTIDE SEQUENCE</scope>
    <source>
        <strain evidence="1">SGP5-SGP5p</strain>
        <tissue evidence="1">Aerial part</tissue>
    </source>
</reference>